<dbReference type="KEGG" id="rpq:rpr22_CDS026"/>
<organism evidence="1 2">
    <name type="scientific">Rickettsia prowazekii (strain Rp22)</name>
    <dbReference type="NCBI Taxonomy" id="449216"/>
    <lineage>
        <taxon>Bacteria</taxon>
        <taxon>Pseudomonadati</taxon>
        <taxon>Pseudomonadota</taxon>
        <taxon>Alphaproteobacteria</taxon>
        <taxon>Rickettsiales</taxon>
        <taxon>Rickettsiaceae</taxon>
        <taxon>Rickettsieae</taxon>
        <taxon>Rickettsia</taxon>
        <taxon>typhus group</taxon>
    </lineage>
</organism>
<sequence length="49" mass="6064">MFIITPEITDSKIQVLQKFYRTPYYRTLQFFIVHSTVYQLHDTRMCKFD</sequence>
<proteinExistence type="predicted"/>
<evidence type="ECO:0000313" key="2">
    <source>
        <dbReference type="Proteomes" id="UP000006931"/>
    </source>
</evidence>
<protein>
    <submittedName>
        <fullName evidence="1">Pyrroloquinoline quinone (CoenzymePQQ)biosynthesis protein C</fullName>
    </submittedName>
</protein>
<evidence type="ECO:0000313" key="1">
    <source>
        <dbReference type="EMBL" id="ADE29539.1"/>
    </source>
</evidence>
<dbReference type="PATRIC" id="fig|449216.3.peg.27"/>
<name>D5AVV0_RICPP</name>
<reference evidence="1 2" key="1">
    <citation type="journal article" date="2010" name="Genome Res.">
        <title>Genomic, proteomic, and transcriptomic analysis of virulent and avirulent Rickettsia prowazekii reveals its adaptive mutation capabilities.</title>
        <authorList>
            <person name="Bechah Y."/>
            <person name="El Karkouri K."/>
            <person name="Mediannikov O."/>
            <person name="Leroy Q."/>
            <person name="Pelletier N."/>
            <person name="Robert C."/>
            <person name="Medigue C."/>
            <person name="Mege J.L."/>
            <person name="Raoult D."/>
        </authorList>
    </citation>
    <scope>NUCLEOTIDE SEQUENCE [LARGE SCALE GENOMIC DNA]</scope>
    <source>
        <strain evidence="1 2">Rp22</strain>
    </source>
</reference>
<dbReference type="EMBL" id="CP001584">
    <property type="protein sequence ID" value="ADE29539.1"/>
    <property type="molecule type" value="Genomic_DNA"/>
</dbReference>
<dbReference type="Proteomes" id="UP000006931">
    <property type="component" value="Chromosome"/>
</dbReference>
<accession>D5AVV0</accession>
<dbReference type="HOGENOM" id="CLU_3140162_0_0_5"/>
<dbReference type="AlphaFoldDB" id="D5AVV0"/>
<gene>
    <name evidence="1" type="ordered locus">rpr22_CDS026</name>
</gene>